<feature type="compositionally biased region" description="Polar residues" evidence="1">
    <location>
        <begin position="428"/>
        <end position="443"/>
    </location>
</feature>
<evidence type="ECO:0000256" key="1">
    <source>
        <dbReference type="SAM" id="MobiDB-lite"/>
    </source>
</evidence>
<dbReference type="OrthoDB" id="3557758at2759"/>
<accession>A0A8H3ICL2</accession>
<dbReference type="AlphaFoldDB" id="A0A8H3ICL2"/>
<keyword evidence="3" id="KW-1185">Reference proteome</keyword>
<feature type="compositionally biased region" description="Low complexity" evidence="1">
    <location>
        <begin position="186"/>
        <end position="197"/>
    </location>
</feature>
<feature type="compositionally biased region" description="Basic and acidic residues" evidence="1">
    <location>
        <begin position="353"/>
        <end position="379"/>
    </location>
</feature>
<sequence>MADPPEGVAHTIDYHHSEQQIPSRPKTSQRISSFSEALTKFKSNTFIRRRTNTDLPSSTSSVSINSHSRIPTPAGIDRSTSFFSTLPTFASNSNASTSEESPQPSLIKRPRKISERLAQTPFFSHQHQQQSALTPRNNRESSVKIEQRGLMQPVHPPLPRTNTIGSLGHSQQSSPLTPGFMRPTTSSARRSSGMGRSNTAAPSSMAGHDSVAMRRQRNTSLRTIAGSNTPSKTPTQARQVPADTFPAPSDSLSSAPSMTDEPVPTLEWETESKQPDMPTDYSDGANFQATGQHVQEVPIAKESKKGKGKASADHMHETRPAPPAKESKKGILKNENRILSEALSSLYVDDEPDTSKEERENKDIKTRSEQGTPEYERTATPESSNPRLIHEAQLPMWWLGRYTALSDRFRTSVLPSPPSSPSRPQSSTDDFSSSTNEYSATGLNSASSSYLRLKHPMHDPDRRNRRIYVHLRSLCTTDEARASLEEFKVIMDAREKKMSSGPQGKSVKEKQGWLEGLMGKKKKGEK</sequence>
<feature type="compositionally biased region" description="Basic and acidic residues" evidence="1">
    <location>
        <begin position="137"/>
        <end position="147"/>
    </location>
</feature>
<feature type="compositionally biased region" description="Low complexity" evidence="1">
    <location>
        <begin position="57"/>
        <end position="68"/>
    </location>
</feature>
<feature type="compositionally biased region" description="Polar residues" evidence="1">
    <location>
        <begin position="122"/>
        <end position="136"/>
    </location>
</feature>
<feature type="region of interest" description="Disordered" evidence="1">
    <location>
        <begin position="1"/>
        <end position="30"/>
    </location>
</feature>
<dbReference type="Proteomes" id="UP000664203">
    <property type="component" value="Unassembled WGS sequence"/>
</dbReference>
<feature type="region of interest" description="Disordered" evidence="1">
    <location>
        <begin position="48"/>
        <end position="80"/>
    </location>
</feature>
<evidence type="ECO:0000313" key="3">
    <source>
        <dbReference type="Proteomes" id="UP000664203"/>
    </source>
</evidence>
<evidence type="ECO:0000313" key="2">
    <source>
        <dbReference type="EMBL" id="CAF9915790.1"/>
    </source>
</evidence>
<feature type="region of interest" description="Disordered" evidence="1">
    <location>
        <begin position="495"/>
        <end position="526"/>
    </location>
</feature>
<comment type="caution">
    <text evidence="2">The sequence shown here is derived from an EMBL/GenBank/DDBJ whole genome shotgun (WGS) entry which is preliminary data.</text>
</comment>
<feature type="compositionally biased region" description="Polar residues" evidence="1">
    <location>
        <begin position="160"/>
        <end position="176"/>
    </location>
</feature>
<feature type="region of interest" description="Disordered" evidence="1">
    <location>
        <begin position="412"/>
        <end position="443"/>
    </location>
</feature>
<reference evidence="2" key="1">
    <citation type="submission" date="2021-03" db="EMBL/GenBank/DDBJ databases">
        <authorList>
            <person name="Tagirdzhanova G."/>
        </authorList>
    </citation>
    <scope>NUCLEOTIDE SEQUENCE</scope>
</reference>
<name>A0A8H3ICL2_9LECA</name>
<feature type="compositionally biased region" description="Low complexity" evidence="1">
    <location>
        <begin position="246"/>
        <end position="257"/>
    </location>
</feature>
<protein>
    <submittedName>
        <fullName evidence="2">Uncharacterized protein</fullName>
    </submittedName>
</protein>
<dbReference type="EMBL" id="CAJPDR010000085">
    <property type="protein sequence ID" value="CAF9915790.1"/>
    <property type="molecule type" value="Genomic_DNA"/>
</dbReference>
<feature type="region of interest" description="Disordered" evidence="1">
    <location>
        <begin position="122"/>
        <end position="388"/>
    </location>
</feature>
<gene>
    <name evidence="2" type="ORF">ALECFALPRED_010328</name>
</gene>
<proteinExistence type="predicted"/>
<feature type="compositionally biased region" description="Basic and acidic residues" evidence="1">
    <location>
        <begin position="299"/>
        <end position="338"/>
    </location>
</feature>
<organism evidence="2 3">
    <name type="scientific">Alectoria fallacina</name>
    <dbReference type="NCBI Taxonomy" id="1903189"/>
    <lineage>
        <taxon>Eukaryota</taxon>
        <taxon>Fungi</taxon>
        <taxon>Dikarya</taxon>
        <taxon>Ascomycota</taxon>
        <taxon>Pezizomycotina</taxon>
        <taxon>Lecanoromycetes</taxon>
        <taxon>OSLEUM clade</taxon>
        <taxon>Lecanoromycetidae</taxon>
        <taxon>Lecanorales</taxon>
        <taxon>Lecanorineae</taxon>
        <taxon>Parmeliaceae</taxon>
        <taxon>Alectoria</taxon>
    </lineage>
</organism>
<feature type="compositionally biased region" description="Polar residues" evidence="1">
    <location>
        <begin position="218"/>
        <end position="238"/>
    </location>
</feature>
<feature type="compositionally biased region" description="Polar residues" evidence="1">
    <location>
        <begin position="19"/>
        <end position="30"/>
    </location>
</feature>